<feature type="region of interest" description="Disordered" evidence="1">
    <location>
        <begin position="57"/>
        <end position="120"/>
    </location>
</feature>
<dbReference type="Proteomes" id="UP001176941">
    <property type="component" value="Chromosome 2"/>
</dbReference>
<proteinExistence type="predicted"/>
<sequence length="120" mass="12126">MSGRKQVNLSRLQKMPTVTGALGASPAAGRVASGTSGSRILLGASSPLLAPMGSYLSMSEPVAPAGPAQSAGLWRQAWSSPQMPRDRSPSSEGDPQTVEALSRQAAPGGRPGASCSWPPG</sequence>
<keyword evidence="3" id="KW-1185">Reference proteome</keyword>
<feature type="compositionally biased region" description="Polar residues" evidence="1">
    <location>
        <begin position="1"/>
        <end position="11"/>
    </location>
</feature>
<accession>A0ABN8YHJ0</accession>
<feature type="region of interest" description="Disordered" evidence="1">
    <location>
        <begin position="1"/>
        <end position="35"/>
    </location>
</feature>
<organism evidence="2 3">
    <name type="scientific">Rangifer tarandus platyrhynchus</name>
    <name type="common">Svalbard reindeer</name>
    <dbReference type="NCBI Taxonomy" id="3082113"/>
    <lineage>
        <taxon>Eukaryota</taxon>
        <taxon>Metazoa</taxon>
        <taxon>Chordata</taxon>
        <taxon>Craniata</taxon>
        <taxon>Vertebrata</taxon>
        <taxon>Euteleostomi</taxon>
        <taxon>Mammalia</taxon>
        <taxon>Eutheria</taxon>
        <taxon>Laurasiatheria</taxon>
        <taxon>Artiodactyla</taxon>
        <taxon>Ruminantia</taxon>
        <taxon>Pecora</taxon>
        <taxon>Cervidae</taxon>
        <taxon>Odocoileinae</taxon>
        <taxon>Rangifer</taxon>
    </lineage>
</organism>
<dbReference type="EMBL" id="OX459938">
    <property type="protein sequence ID" value="CAI9160047.1"/>
    <property type="molecule type" value="Genomic_DNA"/>
</dbReference>
<protein>
    <submittedName>
        <fullName evidence="2">Uncharacterized protein</fullName>
    </submittedName>
</protein>
<name>A0ABN8YHJ0_RANTA</name>
<reference evidence="2" key="1">
    <citation type="submission" date="2023-04" db="EMBL/GenBank/DDBJ databases">
        <authorList>
            <consortium name="ELIXIR-Norway"/>
        </authorList>
    </citation>
    <scope>NUCLEOTIDE SEQUENCE [LARGE SCALE GENOMIC DNA]</scope>
</reference>
<evidence type="ECO:0000256" key="1">
    <source>
        <dbReference type="SAM" id="MobiDB-lite"/>
    </source>
</evidence>
<evidence type="ECO:0000313" key="3">
    <source>
        <dbReference type="Proteomes" id="UP001176941"/>
    </source>
</evidence>
<evidence type="ECO:0000313" key="2">
    <source>
        <dbReference type="EMBL" id="CAI9160047.1"/>
    </source>
</evidence>
<gene>
    <name evidence="2" type="ORF">MRATA1EN1_LOCUS9009</name>
</gene>